<keyword evidence="5 7" id="KW-1133">Transmembrane helix</keyword>
<dbReference type="GO" id="GO:0008324">
    <property type="term" value="F:monoatomic cation transmembrane transporter activity"/>
    <property type="evidence" value="ECO:0007669"/>
    <property type="project" value="InterPro"/>
</dbReference>
<dbReference type="PANTHER" id="PTHR34584:SF1">
    <property type="entry name" value="NA(+)_H(+) ANTIPORTER SUBUNIT E1"/>
    <property type="match status" value="1"/>
</dbReference>
<evidence type="ECO:0000256" key="3">
    <source>
        <dbReference type="ARBA" id="ARBA00022475"/>
    </source>
</evidence>
<dbReference type="Proteomes" id="UP000198703">
    <property type="component" value="Unassembled WGS sequence"/>
</dbReference>
<gene>
    <name evidence="8" type="ORF">SAMN05444370_10921</name>
</gene>
<comment type="similarity">
    <text evidence="2">Belongs to the CPA3 antiporters (TC 2.A.63) subunit E family.</text>
</comment>
<evidence type="ECO:0000256" key="1">
    <source>
        <dbReference type="ARBA" id="ARBA00004651"/>
    </source>
</evidence>
<evidence type="ECO:0000313" key="9">
    <source>
        <dbReference type="Proteomes" id="UP000198703"/>
    </source>
</evidence>
<dbReference type="Pfam" id="PF01899">
    <property type="entry name" value="MNHE"/>
    <property type="match status" value="1"/>
</dbReference>
<sequence>MNIYAINLLLAGLWAALAGAFTPANLVMGFAVGFVALWAAKPLFAREDGYFLRAPRLTWLAAVFLYDLVVSSLAVAAEVLRVRPRNRPGIVATPLDARSGAELLTVSSLVTLTPGTLSLDVSDDGGTLYVHGMFVEDAEELRGSVAALKAPVRRAFA</sequence>
<dbReference type="EMBL" id="FNQM01000009">
    <property type="protein sequence ID" value="SEA67224.1"/>
    <property type="molecule type" value="Genomic_DNA"/>
</dbReference>
<keyword evidence="9" id="KW-1185">Reference proteome</keyword>
<organism evidence="8 9">
    <name type="scientific">Rubrimonas cliftonensis</name>
    <dbReference type="NCBI Taxonomy" id="89524"/>
    <lineage>
        <taxon>Bacteria</taxon>
        <taxon>Pseudomonadati</taxon>
        <taxon>Pseudomonadota</taxon>
        <taxon>Alphaproteobacteria</taxon>
        <taxon>Rhodobacterales</taxon>
        <taxon>Paracoccaceae</taxon>
        <taxon>Rubrimonas</taxon>
    </lineage>
</organism>
<dbReference type="RefSeq" id="WP_175478913.1">
    <property type="nucleotide sequence ID" value="NZ_FNQM01000009.1"/>
</dbReference>
<dbReference type="InterPro" id="IPR002758">
    <property type="entry name" value="Cation_antiport_E"/>
</dbReference>
<name>A0A1H4D3C9_9RHOB</name>
<keyword evidence="3" id="KW-1003">Cell membrane</keyword>
<accession>A0A1H4D3C9</accession>
<dbReference type="AlphaFoldDB" id="A0A1H4D3C9"/>
<evidence type="ECO:0000256" key="5">
    <source>
        <dbReference type="ARBA" id="ARBA00022989"/>
    </source>
</evidence>
<dbReference type="PIRSF" id="PIRSF019239">
    <property type="entry name" value="MrpE"/>
    <property type="match status" value="1"/>
</dbReference>
<reference evidence="8 9" key="1">
    <citation type="submission" date="2016-10" db="EMBL/GenBank/DDBJ databases">
        <authorList>
            <person name="de Groot N.N."/>
        </authorList>
    </citation>
    <scope>NUCLEOTIDE SEQUENCE [LARGE SCALE GENOMIC DNA]</scope>
    <source>
        <strain evidence="8 9">DSM 15345</strain>
    </source>
</reference>
<feature type="transmembrane region" description="Helical" evidence="7">
    <location>
        <begin position="59"/>
        <end position="80"/>
    </location>
</feature>
<evidence type="ECO:0000256" key="2">
    <source>
        <dbReference type="ARBA" id="ARBA00006228"/>
    </source>
</evidence>
<keyword evidence="6 7" id="KW-0472">Membrane</keyword>
<evidence type="ECO:0000313" key="8">
    <source>
        <dbReference type="EMBL" id="SEA67224.1"/>
    </source>
</evidence>
<evidence type="ECO:0000256" key="4">
    <source>
        <dbReference type="ARBA" id="ARBA00022692"/>
    </source>
</evidence>
<dbReference type="PANTHER" id="PTHR34584">
    <property type="entry name" value="NA(+)/H(+) ANTIPORTER SUBUNIT E1"/>
    <property type="match status" value="1"/>
</dbReference>
<keyword evidence="4 7" id="KW-0812">Transmembrane</keyword>
<dbReference type="GO" id="GO:0005886">
    <property type="term" value="C:plasma membrane"/>
    <property type="evidence" value="ECO:0007669"/>
    <property type="project" value="UniProtKB-SubCell"/>
</dbReference>
<proteinExistence type="inferred from homology"/>
<dbReference type="STRING" id="89524.SAMN05444370_10921"/>
<protein>
    <submittedName>
        <fullName evidence="8">Multicomponent Na+:H+ antiporter subunit E</fullName>
    </submittedName>
</protein>
<feature type="transmembrane region" description="Helical" evidence="7">
    <location>
        <begin position="12"/>
        <end position="39"/>
    </location>
</feature>
<comment type="subcellular location">
    <subcellularLocation>
        <location evidence="1">Cell membrane</location>
        <topology evidence="1">Multi-pass membrane protein</topology>
    </subcellularLocation>
</comment>
<evidence type="ECO:0000256" key="6">
    <source>
        <dbReference type="ARBA" id="ARBA00023136"/>
    </source>
</evidence>
<evidence type="ECO:0000256" key="7">
    <source>
        <dbReference type="SAM" id="Phobius"/>
    </source>
</evidence>